<dbReference type="InterPro" id="IPR005467">
    <property type="entry name" value="His_kinase_dom"/>
</dbReference>
<evidence type="ECO:0000259" key="8">
    <source>
        <dbReference type="PROSITE" id="PS50109"/>
    </source>
</evidence>
<keyword evidence="7" id="KW-1133">Transmembrane helix</keyword>
<dbReference type="InterPro" id="IPR036097">
    <property type="entry name" value="HisK_dim/P_sf"/>
</dbReference>
<feature type="transmembrane region" description="Helical" evidence="7">
    <location>
        <begin position="84"/>
        <end position="103"/>
    </location>
</feature>
<dbReference type="PROSITE" id="PS50110">
    <property type="entry name" value="RESPONSE_REGULATORY"/>
    <property type="match status" value="1"/>
</dbReference>
<dbReference type="SUPFAM" id="SSF55874">
    <property type="entry name" value="ATPase domain of HSP90 chaperone/DNA topoisomerase II/histidine kinase"/>
    <property type="match status" value="1"/>
</dbReference>
<comment type="catalytic activity">
    <reaction evidence="1">
        <text>ATP + protein L-histidine = ADP + protein N-phospho-L-histidine.</text>
        <dbReference type="EC" id="2.7.13.3"/>
    </reaction>
</comment>
<evidence type="ECO:0000256" key="3">
    <source>
        <dbReference type="ARBA" id="ARBA00022553"/>
    </source>
</evidence>
<keyword evidence="11" id="KW-1185">Reference proteome</keyword>
<dbReference type="SUPFAM" id="SSF52172">
    <property type="entry name" value="CheY-like"/>
    <property type="match status" value="1"/>
</dbReference>
<evidence type="ECO:0000256" key="6">
    <source>
        <dbReference type="PROSITE-ProRule" id="PRU00169"/>
    </source>
</evidence>
<feature type="transmembrane region" description="Helical" evidence="7">
    <location>
        <begin position="115"/>
        <end position="134"/>
    </location>
</feature>
<dbReference type="SMART" id="SM00387">
    <property type="entry name" value="HATPase_c"/>
    <property type="match status" value="1"/>
</dbReference>
<dbReference type="RefSeq" id="WP_313867873.1">
    <property type="nucleotide sequence ID" value="NZ_CP132507.1"/>
</dbReference>
<protein>
    <recommendedName>
        <fullName evidence="2">histidine kinase</fullName>
        <ecNumber evidence="2">2.7.13.3</ecNumber>
    </recommendedName>
</protein>
<dbReference type="EMBL" id="CP132507">
    <property type="protein sequence ID" value="WNO05066.1"/>
    <property type="molecule type" value="Genomic_DNA"/>
</dbReference>
<accession>A0ABZ0AZQ3</accession>
<keyword evidence="7" id="KW-0472">Membrane</keyword>
<dbReference type="CDD" id="cd00156">
    <property type="entry name" value="REC"/>
    <property type="match status" value="1"/>
</dbReference>
<evidence type="ECO:0000256" key="5">
    <source>
        <dbReference type="ARBA" id="ARBA00022777"/>
    </source>
</evidence>
<gene>
    <name evidence="10" type="ORF">RAN89_01200</name>
</gene>
<dbReference type="SUPFAM" id="SSF47384">
    <property type="entry name" value="Homodimeric domain of signal transducing histidine kinase"/>
    <property type="match status" value="1"/>
</dbReference>
<feature type="transmembrane region" description="Helical" evidence="7">
    <location>
        <begin position="62"/>
        <end position="79"/>
    </location>
</feature>
<evidence type="ECO:0000259" key="9">
    <source>
        <dbReference type="PROSITE" id="PS50110"/>
    </source>
</evidence>
<evidence type="ECO:0000313" key="10">
    <source>
        <dbReference type="EMBL" id="WNO05066.1"/>
    </source>
</evidence>
<feature type="domain" description="Response regulatory" evidence="9">
    <location>
        <begin position="423"/>
        <end position="539"/>
    </location>
</feature>
<keyword evidence="3 6" id="KW-0597">Phosphoprotein</keyword>
<organism evidence="10 11">
    <name type="scientific">Rhodoferax mekongensis</name>
    <dbReference type="NCBI Taxonomy" id="3068341"/>
    <lineage>
        <taxon>Bacteria</taxon>
        <taxon>Pseudomonadati</taxon>
        <taxon>Pseudomonadota</taxon>
        <taxon>Betaproteobacteria</taxon>
        <taxon>Burkholderiales</taxon>
        <taxon>Comamonadaceae</taxon>
        <taxon>Rhodoferax</taxon>
    </lineage>
</organism>
<feature type="domain" description="Histidine kinase" evidence="8">
    <location>
        <begin position="176"/>
        <end position="399"/>
    </location>
</feature>
<dbReference type="InterPro" id="IPR036890">
    <property type="entry name" value="HATPase_C_sf"/>
</dbReference>
<keyword evidence="7" id="KW-0812">Transmembrane</keyword>
<feature type="transmembrane region" description="Helical" evidence="7">
    <location>
        <begin position="36"/>
        <end position="56"/>
    </location>
</feature>
<dbReference type="InterPro" id="IPR001789">
    <property type="entry name" value="Sig_transdc_resp-reg_receiver"/>
</dbReference>
<sequence length="561" mass="61490">MGFFPGILLMVGNGALLMVNQLWLPRLRTQIHYNRLAMAQTAICFAAVVGVTYFSGGVQSPVIVWIALAPIAATLLFGFTAKTIFWLTMTLATVAAFGWMPSVGVHPPVQYNAELTHLFFSNSLFGFVLLLFVLTQIFESTKNQALQESEFRNRELRVANDRVEAAYVAKSRFLAAASHDLRQPAHALGMFVARLSQIHAERNPETLERDGSAALVQGVTASATALQELLDVLFDYSRLESNPSGNTLRPVNVNDIFEQLRLLFANTAASKGLHLRIRPTSMWVMSDPVLLQRILLNLVSNALEYTPRGTVLVTCRPSARGSQACIQVWDSGIGIEESLHQTVFEEFFQVENPERDRAKGLGLGLSMVDRSCRLLGHPLVLRSQLGCGTRFTVTATATPLRPANSGSAATEDLSATADVQGASIWLIEDNILGGQALQGLLQSWGCRASLFDSAEQVHRAAQVGEPPDFIISDFRLPRNQNGINVIVALRNIMQRDIPACLITGDLEEDVKHQAHQAGLVLLKKPLQPAKLRSLLRRSLKATTLHVPATHGDSTNQSMSQQ</sequence>
<feature type="transmembrane region" description="Helical" evidence="7">
    <location>
        <begin position="6"/>
        <end position="24"/>
    </location>
</feature>
<evidence type="ECO:0000313" key="11">
    <source>
        <dbReference type="Proteomes" id="UP001302257"/>
    </source>
</evidence>
<proteinExistence type="predicted"/>
<dbReference type="CDD" id="cd00082">
    <property type="entry name" value="HisKA"/>
    <property type="match status" value="1"/>
</dbReference>
<dbReference type="PANTHER" id="PTHR43047">
    <property type="entry name" value="TWO-COMPONENT HISTIDINE PROTEIN KINASE"/>
    <property type="match status" value="1"/>
</dbReference>
<evidence type="ECO:0000256" key="2">
    <source>
        <dbReference type="ARBA" id="ARBA00012438"/>
    </source>
</evidence>
<dbReference type="Proteomes" id="UP001302257">
    <property type="component" value="Chromosome"/>
</dbReference>
<dbReference type="SMART" id="SM00448">
    <property type="entry name" value="REC"/>
    <property type="match status" value="1"/>
</dbReference>
<dbReference type="PANTHER" id="PTHR43047:SF9">
    <property type="entry name" value="HISTIDINE KINASE"/>
    <property type="match status" value="1"/>
</dbReference>
<name>A0ABZ0AZQ3_9BURK</name>
<keyword evidence="4 10" id="KW-0808">Transferase</keyword>
<dbReference type="Gene3D" id="3.40.50.2300">
    <property type="match status" value="1"/>
</dbReference>
<dbReference type="Gene3D" id="3.30.565.10">
    <property type="entry name" value="Histidine kinase-like ATPase, C-terminal domain"/>
    <property type="match status" value="1"/>
</dbReference>
<dbReference type="Pfam" id="PF00072">
    <property type="entry name" value="Response_reg"/>
    <property type="match status" value="1"/>
</dbReference>
<evidence type="ECO:0000256" key="7">
    <source>
        <dbReference type="SAM" id="Phobius"/>
    </source>
</evidence>
<dbReference type="InterPro" id="IPR003661">
    <property type="entry name" value="HisK_dim/P_dom"/>
</dbReference>
<dbReference type="SMART" id="SM00388">
    <property type="entry name" value="HisKA"/>
    <property type="match status" value="1"/>
</dbReference>
<dbReference type="PRINTS" id="PR00344">
    <property type="entry name" value="BCTRLSENSOR"/>
</dbReference>
<dbReference type="GO" id="GO:0004673">
    <property type="term" value="F:protein histidine kinase activity"/>
    <property type="evidence" value="ECO:0007669"/>
    <property type="project" value="UniProtKB-EC"/>
</dbReference>
<dbReference type="InterPro" id="IPR003594">
    <property type="entry name" value="HATPase_dom"/>
</dbReference>
<dbReference type="EC" id="2.7.13.3" evidence="2"/>
<dbReference type="InterPro" id="IPR011006">
    <property type="entry name" value="CheY-like_superfamily"/>
</dbReference>
<evidence type="ECO:0000256" key="1">
    <source>
        <dbReference type="ARBA" id="ARBA00000085"/>
    </source>
</evidence>
<reference evidence="10 11" key="1">
    <citation type="submission" date="2023-08" db="EMBL/GenBank/DDBJ databases">
        <title>Rhodoferax potami sp. nov. and Rhodoferax mekongensis sp. nov., isolated from the Mekong River in Thailand.</title>
        <authorList>
            <person name="Kitikhun S."/>
            <person name="Charoenyingcharoen P."/>
            <person name="Siriarchawattana P."/>
            <person name="Likhitrattanapisal S."/>
            <person name="Nilsakha T."/>
            <person name="Chanpet A."/>
            <person name="Rattanawaree P."/>
            <person name="Ingsriswang S."/>
        </authorList>
    </citation>
    <scope>NUCLEOTIDE SEQUENCE [LARGE SCALE GENOMIC DNA]</scope>
    <source>
        <strain evidence="10 11">TBRC 17307</strain>
    </source>
</reference>
<dbReference type="PROSITE" id="PS50109">
    <property type="entry name" value="HIS_KIN"/>
    <property type="match status" value="1"/>
</dbReference>
<feature type="modified residue" description="4-aspartylphosphate" evidence="6">
    <location>
        <position position="473"/>
    </location>
</feature>
<keyword evidence="5 10" id="KW-0418">Kinase</keyword>
<dbReference type="Gene3D" id="1.10.287.130">
    <property type="match status" value="1"/>
</dbReference>
<evidence type="ECO:0000256" key="4">
    <source>
        <dbReference type="ARBA" id="ARBA00022679"/>
    </source>
</evidence>
<dbReference type="InterPro" id="IPR004358">
    <property type="entry name" value="Sig_transdc_His_kin-like_C"/>
</dbReference>
<dbReference type="Pfam" id="PF02518">
    <property type="entry name" value="HATPase_c"/>
    <property type="match status" value="1"/>
</dbReference>